<dbReference type="Gene3D" id="1.10.10.10">
    <property type="entry name" value="Winged helix-like DNA-binding domain superfamily/Winged helix DNA-binding domain"/>
    <property type="match status" value="1"/>
</dbReference>
<accession>A0ABT8G8R9</accession>
<dbReference type="InterPro" id="IPR043129">
    <property type="entry name" value="ATPase_NBD"/>
</dbReference>
<comment type="caution">
    <text evidence="2">The sequence shown here is derived from an EMBL/GenBank/DDBJ whole genome shotgun (WGS) entry which is preliminary data.</text>
</comment>
<dbReference type="Proteomes" id="UP001172728">
    <property type="component" value="Unassembled WGS sequence"/>
</dbReference>
<gene>
    <name evidence="2" type="ORF">QQX09_06590</name>
</gene>
<dbReference type="RefSeq" id="WP_301132656.1">
    <property type="nucleotide sequence ID" value="NZ_JAUHPW010000004.1"/>
</dbReference>
<reference evidence="2" key="1">
    <citation type="submission" date="2023-06" db="EMBL/GenBank/DDBJ databases">
        <title>Sysu t00192.</title>
        <authorList>
            <person name="Gao L."/>
            <person name="Fang B.-Z."/>
            <person name="Li W.-J."/>
        </authorList>
    </citation>
    <scope>NUCLEOTIDE SEQUENCE</scope>
    <source>
        <strain evidence="2">SYSU T00192</strain>
    </source>
</reference>
<dbReference type="InterPro" id="IPR000600">
    <property type="entry name" value="ROK"/>
</dbReference>
<comment type="similarity">
    <text evidence="1">Belongs to the ROK (NagC/XylR) family.</text>
</comment>
<name>A0ABT8G8R9_9MICO</name>
<evidence type="ECO:0000313" key="2">
    <source>
        <dbReference type="EMBL" id="MDN4475518.1"/>
    </source>
</evidence>
<dbReference type="PANTHER" id="PTHR18964">
    <property type="entry name" value="ROK (REPRESSOR, ORF, KINASE) FAMILY"/>
    <property type="match status" value="1"/>
</dbReference>
<dbReference type="Gene3D" id="3.30.420.40">
    <property type="match status" value="2"/>
</dbReference>
<organism evidence="2 3">
    <name type="scientific">Demequina litoralis</name>
    <dbReference type="NCBI Taxonomy" id="3051660"/>
    <lineage>
        <taxon>Bacteria</taxon>
        <taxon>Bacillati</taxon>
        <taxon>Actinomycetota</taxon>
        <taxon>Actinomycetes</taxon>
        <taxon>Micrococcales</taxon>
        <taxon>Demequinaceae</taxon>
        <taxon>Demequina</taxon>
    </lineage>
</organism>
<keyword evidence="3" id="KW-1185">Reference proteome</keyword>
<dbReference type="InterPro" id="IPR036388">
    <property type="entry name" value="WH-like_DNA-bd_sf"/>
</dbReference>
<evidence type="ECO:0000256" key="1">
    <source>
        <dbReference type="ARBA" id="ARBA00006479"/>
    </source>
</evidence>
<evidence type="ECO:0000313" key="3">
    <source>
        <dbReference type="Proteomes" id="UP001172728"/>
    </source>
</evidence>
<sequence length="433" mass="45109">MGTVPGAGRDVAAHAVARLPGEAAADPSSLRSHNLGIVMRLLRDHGTLSRKDIEHATGMVPASVTNLVADLHDRGLVRDVRGGGSEVRRRGRPRVMVEAVPDRCLALAVRIERTRVTGELHSSAGHLLDSSSRGVTLAWGQPGDVAHAIAELVGRAQQRAAEHGAVLFACIVTMPGPVGSDNRIADTAEFGWGHLGLVDLIHAAGVPAAVRVEVVNDANAAALAEHAALPMPRPAVMLYVEGSAATGVGGGVIADGRILEGGRGYGGELGHVTVDWRGRSCACGANGCLAAYLGPEALLTSARLTDLAQMAGRQAAMDELRARLDRGEKRAVDVALRAGDILGAAMRSVYDVVNPTALVLGGYLAGMRRWLEPGIQMQLAPRTERLAPLAIESGRLGRRAGLVGAARHGLTPMFDDPTLVPAVRRDDAVAEGA</sequence>
<dbReference type="Pfam" id="PF00480">
    <property type="entry name" value="ROK"/>
    <property type="match status" value="1"/>
</dbReference>
<protein>
    <submittedName>
        <fullName evidence="2">ROK family protein</fullName>
    </submittedName>
</protein>
<dbReference type="InterPro" id="IPR036390">
    <property type="entry name" value="WH_DNA-bd_sf"/>
</dbReference>
<dbReference type="SUPFAM" id="SSF53067">
    <property type="entry name" value="Actin-like ATPase domain"/>
    <property type="match status" value="1"/>
</dbReference>
<dbReference type="PANTHER" id="PTHR18964:SF149">
    <property type="entry name" value="BIFUNCTIONAL UDP-N-ACETYLGLUCOSAMINE 2-EPIMERASE_N-ACETYLMANNOSAMINE KINASE"/>
    <property type="match status" value="1"/>
</dbReference>
<dbReference type="SUPFAM" id="SSF46785">
    <property type="entry name" value="Winged helix' DNA-binding domain"/>
    <property type="match status" value="1"/>
</dbReference>
<proteinExistence type="inferred from homology"/>
<dbReference type="EMBL" id="JAUHPW010000004">
    <property type="protein sequence ID" value="MDN4475518.1"/>
    <property type="molecule type" value="Genomic_DNA"/>
</dbReference>